<evidence type="ECO:0000313" key="1">
    <source>
        <dbReference type="EMBL" id="KKU34084.1"/>
    </source>
</evidence>
<accession>A0A0G1PMQ4</accession>
<dbReference type="EMBL" id="LCMG01000004">
    <property type="protein sequence ID" value="KKU34084.1"/>
    <property type="molecule type" value="Genomic_DNA"/>
</dbReference>
<protein>
    <submittedName>
        <fullName evidence="1">Uncharacterized protein</fullName>
    </submittedName>
</protein>
<organism evidence="1 2">
    <name type="scientific">Candidatus Uhrbacteria bacterium GW2011_GWF2_46_218</name>
    <dbReference type="NCBI Taxonomy" id="1619001"/>
    <lineage>
        <taxon>Bacteria</taxon>
        <taxon>Candidatus Uhriibacteriota</taxon>
    </lineage>
</organism>
<dbReference type="Proteomes" id="UP000034705">
    <property type="component" value="Unassembled WGS sequence"/>
</dbReference>
<name>A0A0G1PMQ4_9BACT</name>
<reference evidence="1 2" key="1">
    <citation type="journal article" date="2015" name="Nature">
        <title>rRNA introns, odd ribosomes, and small enigmatic genomes across a large radiation of phyla.</title>
        <authorList>
            <person name="Brown C.T."/>
            <person name="Hug L.A."/>
            <person name="Thomas B.C."/>
            <person name="Sharon I."/>
            <person name="Castelle C.J."/>
            <person name="Singh A."/>
            <person name="Wilkins M.J."/>
            <person name="Williams K.H."/>
            <person name="Banfield J.F."/>
        </authorList>
    </citation>
    <scope>NUCLEOTIDE SEQUENCE [LARGE SCALE GENOMIC DNA]</scope>
</reference>
<gene>
    <name evidence="1" type="ORF">UX45_C0004G0035</name>
</gene>
<sequence length="442" mass="50063">MFPRFSVTTSEAGVHRPSEIRFSGDSVSSVRDSLPKEHRAHFETLRQEIIDFTKAHGISKDVLTKPDLLREAACKLSTPDLKRLATLLERFEYLLKHKEPSRELFLQEALEYAHERYRLQEQYDAQVELLKQAGILHPKQEQPPERAQRLSSLFRSLVSFGKKQRTDVTLDVEAGETPCITGMDGKEYPVPTMEQIAEQLYRDREKFSAESDQGFRKILLVPFGMSLQTLLGTFENFLLSFQRSHPDFGTHTDSFLYGQSDKLFGGADGGMFPKLVYYPRFFDGKKHGGKTKAQILKEQATSASSFPGWHILLFQPSSAEGQDQDFPKGIALVPRREKKSDSFKIEEGVRDYLAPIRAASLDPHSPHFFKPGLTVEDWLIAFMTHLKETEEPMDNSLDDDGSVASLPGAFFPSLALAPFALWYGDIQQVYLSADDPSFPCRS</sequence>
<comment type="caution">
    <text evidence="1">The sequence shown here is derived from an EMBL/GenBank/DDBJ whole genome shotgun (WGS) entry which is preliminary data.</text>
</comment>
<dbReference type="AlphaFoldDB" id="A0A0G1PMQ4"/>
<evidence type="ECO:0000313" key="2">
    <source>
        <dbReference type="Proteomes" id="UP000034705"/>
    </source>
</evidence>
<proteinExistence type="predicted"/>